<accession>A0A1U7LPL5</accession>
<evidence type="ECO:0000256" key="1">
    <source>
        <dbReference type="SAM" id="MobiDB-lite"/>
    </source>
</evidence>
<dbReference type="AlphaFoldDB" id="A0A1U7LPL5"/>
<feature type="domain" description="BRCT" evidence="2">
    <location>
        <begin position="94"/>
        <end position="185"/>
    </location>
</feature>
<dbReference type="OrthoDB" id="342264at2759"/>
<dbReference type="PANTHER" id="PTHR47667">
    <property type="entry name" value="REGULATOR OF TY1 TRANSPOSITION PROTEIN 107"/>
    <property type="match status" value="1"/>
</dbReference>
<dbReference type="EMBL" id="LXFE01000733">
    <property type="protein sequence ID" value="OLL24568.1"/>
    <property type="molecule type" value="Genomic_DNA"/>
</dbReference>
<dbReference type="InterPro" id="IPR053036">
    <property type="entry name" value="CellCycle_DNARepair_Reg"/>
</dbReference>
<dbReference type="GO" id="GO:0005634">
    <property type="term" value="C:nucleus"/>
    <property type="evidence" value="ECO:0007669"/>
    <property type="project" value="TreeGrafter"/>
</dbReference>
<dbReference type="PANTHER" id="PTHR47667:SF1">
    <property type="entry name" value="REGULATOR OF TY1 TRANSPOSITION PROTEIN 107"/>
    <property type="match status" value="1"/>
</dbReference>
<dbReference type="SMART" id="SM00292">
    <property type="entry name" value="BRCT"/>
    <property type="match status" value="6"/>
</dbReference>
<dbReference type="STRING" id="1198029.A0A1U7LPL5"/>
<feature type="domain" description="BRCT" evidence="2">
    <location>
        <begin position="1"/>
        <end position="93"/>
    </location>
</feature>
<feature type="domain" description="BRCT" evidence="2">
    <location>
        <begin position="599"/>
        <end position="662"/>
    </location>
</feature>
<dbReference type="FunFam" id="3.40.50.10190:FF:000048">
    <property type="entry name" value="DNA repair protein Rtt107"/>
    <property type="match status" value="1"/>
</dbReference>
<evidence type="ECO:0000259" key="2">
    <source>
        <dbReference type="PROSITE" id="PS50172"/>
    </source>
</evidence>
<dbReference type="Pfam" id="PF16589">
    <property type="entry name" value="BRCT_2"/>
    <property type="match status" value="1"/>
</dbReference>
<dbReference type="SUPFAM" id="SSF52113">
    <property type="entry name" value="BRCT domain"/>
    <property type="match status" value="5"/>
</dbReference>
<dbReference type="GO" id="GO:1990683">
    <property type="term" value="P:DNA double-strand break attachment to nuclear envelope"/>
    <property type="evidence" value="ECO:0007669"/>
    <property type="project" value="TreeGrafter"/>
</dbReference>
<dbReference type="PROSITE" id="PS50172">
    <property type="entry name" value="BRCT"/>
    <property type="match status" value="5"/>
</dbReference>
<feature type="compositionally biased region" description="Acidic residues" evidence="1">
    <location>
        <begin position="435"/>
        <end position="447"/>
    </location>
</feature>
<dbReference type="Proteomes" id="UP000186594">
    <property type="component" value="Unassembled WGS sequence"/>
</dbReference>
<feature type="domain" description="BRCT" evidence="2">
    <location>
        <begin position="685"/>
        <end position="789"/>
    </location>
</feature>
<dbReference type="InterPro" id="IPR036420">
    <property type="entry name" value="BRCT_dom_sf"/>
</dbReference>
<dbReference type="CDD" id="cd18438">
    <property type="entry name" value="BRCT_BRC1_like_rpt4"/>
    <property type="match status" value="1"/>
</dbReference>
<evidence type="ECO:0000313" key="4">
    <source>
        <dbReference type="Proteomes" id="UP000186594"/>
    </source>
</evidence>
<dbReference type="OMA" id="SWLYHLI"/>
<keyword evidence="4" id="KW-1185">Reference proteome</keyword>
<name>A0A1U7LPL5_NEOID</name>
<dbReference type="Pfam" id="PF16770">
    <property type="entry name" value="RTT107_BRCT_5"/>
    <property type="match status" value="1"/>
</dbReference>
<feature type="region of interest" description="Disordered" evidence="1">
    <location>
        <begin position="435"/>
        <end position="530"/>
    </location>
</feature>
<protein>
    <submittedName>
        <fullName evidence="3">BRCT-containing protein 1</fullName>
    </submittedName>
</protein>
<feature type="compositionally biased region" description="Polar residues" evidence="1">
    <location>
        <begin position="453"/>
        <end position="488"/>
    </location>
</feature>
<dbReference type="CDD" id="cd18437">
    <property type="entry name" value="BRCT_BRC1_like_rpt3"/>
    <property type="match status" value="1"/>
</dbReference>
<feature type="domain" description="BRCT" evidence="2">
    <location>
        <begin position="323"/>
        <end position="406"/>
    </location>
</feature>
<gene>
    <name evidence="3" type="ORF">NEOLI_002566</name>
</gene>
<dbReference type="Gene3D" id="3.40.50.10190">
    <property type="entry name" value="BRCT domain"/>
    <property type="match status" value="5"/>
</dbReference>
<dbReference type="CDD" id="cd18436">
    <property type="entry name" value="BRCT_BRC1_like_rpt2"/>
    <property type="match status" value="1"/>
</dbReference>
<dbReference type="InterPro" id="IPR001357">
    <property type="entry name" value="BRCT_dom"/>
</dbReference>
<comment type="caution">
    <text evidence="3">The sequence shown here is derived from an EMBL/GenBank/DDBJ whole genome shotgun (WGS) entry which is preliminary data.</text>
</comment>
<dbReference type="GO" id="GO:0035361">
    <property type="term" value="C:Cul8-RING ubiquitin ligase complex"/>
    <property type="evidence" value="ECO:0007669"/>
    <property type="project" value="TreeGrafter"/>
</dbReference>
<proteinExistence type="predicted"/>
<dbReference type="CDD" id="cd18439">
    <property type="entry name" value="BRCT_BRC1_like_rpt6"/>
    <property type="match status" value="1"/>
</dbReference>
<organism evidence="3 4">
    <name type="scientific">Neolecta irregularis (strain DAH-3)</name>
    <dbReference type="NCBI Taxonomy" id="1198029"/>
    <lineage>
        <taxon>Eukaryota</taxon>
        <taxon>Fungi</taxon>
        <taxon>Dikarya</taxon>
        <taxon>Ascomycota</taxon>
        <taxon>Taphrinomycotina</taxon>
        <taxon>Neolectales</taxon>
        <taxon>Neolectaceae</taxon>
        <taxon>Neolecta</taxon>
    </lineage>
</organism>
<dbReference type="CDD" id="cd17743">
    <property type="entry name" value="BRCT_BRC1_like_rpt5"/>
    <property type="match status" value="1"/>
</dbReference>
<sequence>MPLFSGIQYSMLDIDQSLSEEIKQLLEENDAKEIPIVPENRVNLDQCTHIISSHVDFLDFEEAVGRSIFVVTPEWVKISSKKKTIQAATMYSADPKMIFSGLTVSCSEIPPGDRDAIYGGICALGGQFCDNLTRSVTYIFALNDKSEKCQQAMSRANLNIKIVLPHWFDMCLKLRRRIDPTPYLFPDPPIFNVMENSDKGKAPLSGGEKYTHPIDTEKPPPKPIQLSFEGKKFFFGGDLKLGNRVIDTLKAVIMNVGGWTVERLEDATIYIGAYRKGEEYASRKNLVVGNLTWLYWMCANDKWTSPLKYLLHYPLVQGGIPGMQDFVITVTNYTGEARTYLEKLIQACGARYTRNMKPENTHLIAANETGEKYKVAKDWNINIVNHMWLEESYATWSVRALTDTQFTTFPQQSNLMQIINSTGIDPECLVQFYEEEEETGEETEGQEEGDKIQGSTAPNGSANGSANDSANGSANTCTKSNNPTSAVQSIKKKQPRLSTPISDPQDEKLSTGKRKAASAAQTRLSETIMPDMNAFEKERKRKTMADPPETLKRKPIKKRNHEDGGTNKKAKLTLEFNGKGDGIRLMHTGFQDTTGKSIRVLESMGVEIVDEPDECTHLAAPGVLRTEKFLRTFPFVDVLVSTRWIEACVSSKAIIDPIKYPLEDSEGEAKYQCNLEESRSRADKNGATLFKDYTIVATNSIKGGVAPLCGIVNANGGKAISVASLKGKGGNFGKTQPVLITTSNEEQKYKDKFLKAAHKEGKTGAVYGSEWILRSVLRQEIVDGSGYIIT</sequence>
<evidence type="ECO:0000313" key="3">
    <source>
        <dbReference type="EMBL" id="OLL24568.1"/>
    </source>
</evidence>
<dbReference type="Pfam" id="PF12738">
    <property type="entry name" value="PTCB-BRCT"/>
    <property type="match status" value="2"/>
</dbReference>
<reference evidence="3 4" key="1">
    <citation type="submission" date="2016-04" db="EMBL/GenBank/DDBJ databases">
        <title>Evolutionary innovation and constraint leading to complex multicellularity in the Ascomycota.</title>
        <authorList>
            <person name="Cisse O."/>
            <person name="Nguyen A."/>
            <person name="Hewitt D.A."/>
            <person name="Jedd G."/>
            <person name="Stajich J.E."/>
        </authorList>
    </citation>
    <scope>NUCLEOTIDE SEQUENCE [LARGE SCALE GENOMIC DNA]</scope>
    <source>
        <strain evidence="3 4">DAH-3</strain>
    </source>
</reference>
<dbReference type="GO" id="GO:0006302">
    <property type="term" value="P:double-strand break repair"/>
    <property type="evidence" value="ECO:0007669"/>
    <property type="project" value="TreeGrafter"/>
</dbReference>